<reference evidence="3" key="1">
    <citation type="submission" date="2012-03" db="EMBL/GenBank/DDBJ databases">
        <title>Functional metagenomics reveals considerable lignocellulase gene clusters in the gut microbiome of a wood-feeding higher termite.</title>
        <authorList>
            <person name="Liu N."/>
        </authorList>
    </citation>
    <scope>NUCLEOTIDE SEQUENCE</scope>
</reference>
<dbReference type="AlphaFoldDB" id="A0A806KPS4"/>
<feature type="domain" description="DEAD box helicase DbpA/CsdA RNA-binding" evidence="2">
    <location>
        <begin position="99"/>
        <end position="168"/>
    </location>
</feature>
<accession>A0A806KPS4</accession>
<dbReference type="EMBL" id="JQ844295">
    <property type="protein sequence ID" value="AGS54353.1"/>
    <property type="molecule type" value="Genomic_DNA"/>
</dbReference>
<dbReference type="CDD" id="cd12252">
    <property type="entry name" value="RRM_DbpA"/>
    <property type="match status" value="1"/>
</dbReference>
<dbReference type="InterPro" id="IPR012677">
    <property type="entry name" value="Nucleotide-bd_a/b_plait_sf"/>
</dbReference>
<evidence type="ECO:0000313" key="3">
    <source>
        <dbReference type="EMBL" id="AGS54353.1"/>
    </source>
</evidence>
<evidence type="ECO:0000256" key="1">
    <source>
        <dbReference type="SAM" id="MobiDB-lite"/>
    </source>
</evidence>
<protein>
    <submittedName>
        <fullName evidence="3">DbpA RNA binding domain protein</fullName>
    </submittedName>
</protein>
<feature type="compositionally biased region" description="Basic and acidic residues" evidence="1">
    <location>
        <begin position="63"/>
        <end position="83"/>
    </location>
</feature>
<feature type="region of interest" description="Disordered" evidence="1">
    <location>
        <begin position="63"/>
        <end position="86"/>
    </location>
</feature>
<evidence type="ECO:0000259" key="2">
    <source>
        <dbReference type="Pfam" id="PF03880"/>
    </source>
</evidence>
<organism evidence="3">
    <name type="scientific">uncultured bacterium contig00015</name>
    <dbReference type="NCBI Taxonomy" id="1181506"/>
    <lineage>
        <taxon>Bacteria</taxon>
        <taxon>environmental samples</taxon>
    </lineage>
</organism>
<dbReference type="InterPro" id="IPR005580">
    <property type="entry name" value="DbpA/CsdA_RNA-bd_dom"/>
</dbReference>
<dbReference type="Pfam" id="PF03880">
    <property type="entry name" value="DbpA"/>
    <property type="match status" value="1"/>
</dbReference>
<sequence length="177" mass="20577">MEMDKEKADKNLDTIINRIQKETDLDTLKEYRRLFKKKISVFNRSWAAAWLFMYYDKKETPDPAVVKKQDKPDAKKPVKEEKTNAASEINLSEEEAKSLFFSIGKNRRLYPREIIALICSKTSTEREDIGSIRILDNYSFVQVRNTKADEIIQSLNGIKFRGRSLTVNYAKSKAAEE</sequence>
<dbReference type="Gene3D" id="3.30.70.330">
    <property type="match status" value="1"/>
</dbReference>
<proteinExistence type="predicted"/>
<name>A0A806KPS4_9BACT</name>